<dbReference type="AlphaFoldDB" id="A0A6J5CPH3"/>
<dbReference type="Proteomes" id="UP000494249">
    <property type="component" value="Unassembled WGS sequence"/>
</dbReference>
<sequence length="263" mass="30514">MSEADREWLRENSKVGGKFKRCVKCNELKTIDRFDGAYSLVREADDTCLKCRFHPLPEGGLPKIRNCHTCRAKLPRKYFGGRRHSHYPECKRYVTCDFCSAKAEDALWTKRREEKLRFEAEQQLAAEAEWWERNAGNVAQWAREYSLEGMVERLAEEGRQRQAAELRATPPWADPKKIAAIYDEAARLTKETGVPHHVDHIVPLQGPIATYGPFTGMRIVFGLHWEENLRVIPARENVVKGNRYWPDMPEEERAAHKILRIPS</sequence>
<dbReference type="RefSeq" id="WP_175145642.1">
    <property type="nucleotide sequence ID" value="NZ_CADFGL010000079.1"/>
</dbReference>
<gene>
    <name evidence="1" type="ORF">LMG22037_06604</name>
</gene>
<evidence type="ECO:0008006" key="3">
    <source>
        <dbReference type="Google" id="ProtNLM"/>
    </source>
</evidence>
<proteinExistence type="predicted"/>
<organism evidence="1 2">
    <name type="scientific">Paraburkholderia phenoliruptrix</name>
    <dbReference type="NCBI Taxonomy" id="252970"/>
    <lineage>
        <taxon>Bacteria</taxon>
        <taxon>Pseudomonadati</taxon>
        <taxon>Pseudomonadota</taxon>
        <taxon>Betaproteobacteria</taxon>
        <taxon>Burkholderiales</taxon>
        <taxon>Burkholderiaceae</taxon>
        <taxon>Paraburkholderia</taxon>
    </lineage>
</organism>
<protein>
    <recommendedName>
        <fullName evidence="3">HNH nuclease domain-containing protein</fullName>
    </recommendedName>
</protein>
<reference evidence="1 2" key="1">
    <citation type="submission" date="2020-04" db="EMBL/GenBank/DDBJ databases">
        <authorList>
            <person name="De Canck E."/>
        </authorList>
    </citation>
    <scope>NUCLEOTIDE SEQUENCE [LARGE SCALE GENOMIC DNA]</scope>
    <source>
        <strain evidence="1 2">LMG 22037</strain>
    </source>
</reference>
<name>A0A6J5CPH3_9BURK</name>
<accession>A0A6J5CPH3</accession>
<evidence type="ECO:0000313" key="2">
    <source>
        <dbReference type="Proteomes" id="UP000494249"/>
    </source>
</evidence>
<dbReference type="EMBL" id="CADIKB010000085">
    <property type="protein sequence ID" value="CAB3742457.1"/>
    <property type="molecule type" value="Genomic_DNA"/>
</dbReference>
<evidence type="ECO:0000313" key="1">
    <source>
        <dbReference type="EMBL" id="CAB3742457.1"/>
    </source>
</evidence>